<dbReference type="InterPro" id="IPR011009">
    <property type="entry name" value="Kinase-like_dom_sf"/>
</dbReference>
<dbReference type="PANTHER" id="PTHR38248">
    <property type="entry name" value="FUNK1 6"/>
    <property type="match status" value="1"/>
</dbReference>
<name>A0AAD7X8I6_9APHY</name>
<dbReference type="InterPro" id="IPR040976">
    <property type="entry name" value="Pkinase_fungal"/>
</dbReference>
<comment type="caution">
    <text evidence="3">The sequence shown here is derived from an EMBL/GenBank/DDBJ whole genome shotgun (WGS) entry which is preliminary data.</text>
</comment>
<accession>A0AAD7X8I6</accession>
<sequence>MPSSQIEPNFVDYVSTYDSQESLDDIDRLIDATLDAPDNPALGNFNVPLALVENSSAVYGRLPKDSESRYERYGGEGIGFALGPMPPRAFLETFCPCPADLMEKMPPSKDAFQELPRAPDAEEELYEPLVVALNGTDGHARCPGHTFLNTSANPDTKGNCIVKPDVLCYANEHVPRVRINNSTSRTDMGFATFFIEVKCRTTQDFFQDPYEHWRSSRAQPCHLFRHATKKSRFLEEFGQQVIYATELCARQFRLCCFSVALFGCKARIMRWDRSGLIVTRQFDLHDNPEILCEFVWRYAHMSEAQRGMDMTVTVASNAEETLFRIAIESHVMLQLGLSRDRLQAAVYRHYQPKAVCAISVFDVTTREEQRYLISRPLTSPLSMIGRATRTYWAVNARTGRVACLKDTWRICAPGAEQEGAVIASLAAGGARNIPAVLHHGDVLAVVDTNQSASFDCAAKQTTLTDRFVDEKWVCEEEIDLSAVVKYTQYRLVVSIAGYALHSVSGTAELLPAGCRILQAMIDASNKKRVHRNIHPSSIVLYREKAGEDRHAFLLDWDLSWSIRKTNPHAHLPFDAMWQFMSISVQTNKGHGHLHLIQDDMESLLYVLLYCSLRWLQHTVDPSLGTLPWILDEMFDRASWCQGKPHGADAKYTNAIDRRYTSAVRFGSNALHKWLNQLMDFHHPPAEDTSDMRLLSPEPQLSTTAQWLNPKSLEEIWTRFLKDEYLERNDRVVRTFPHESREIEEDGAGHPATSPSYSRSAKRDVDKLNEDASGSEDEPTRPGKKQKASPSGDRYSRAATSLNTGTLERITALTIPQDDAELEAPSTSAVASARKKSPKRHWTQAKKGEGSKTKRK</sequence>
<reference evidence="3" key="1">
    <citation type="submission" date="2022-11" db="EMBL/GenBank/DDBJ databases">
        <title>Genome Sequence of Cubamyces cubensis.</title>
        <authorList>
            <person name="Buettner E."/>
        </authorList>
    </citation>
    <scope>NUCLEOTIDE SEQUENCE</scope>
    <source>
        <strain evidence="3">MPL-01</strain>
    </source>
</reference>
<evidence type="ECO:0000256" key="1">
    <source>
        <dbReference type="SAM" id="MobiDB-lite"/>
    </source>
</evidence>
<evidence type="ECO:0000313" key="3">
    <source>
        <dbReference type="EMBL" id="KAJ8470023.1"/>
    </source>
</evidence>
<dbReference type="PANTHER" id="PTHR38248:SF2">
    <property type="entry name" value="FUNK1 11"/>
    <property type="match status" value="1"/>
</dbReference>
<feature type="compositionally biased region" description="Basic residues" evidence="1">
    <location>
        <begin position="832"/>
        <end position="843"/>
    </location>
</feature>
<dbReference type="Proteomes" id="UP001215151">
    <property type="component" value="Unassembled WGS sequence"/>
</dbReference>
<keyword evidence="4" id="KW-1185">Reference proteome</keyword>
<feature type="domain" description="Fungal-type protein kinase" evidence="2">
    <location>
        <begin position="232"/>
        <end position="609"/>
    </location>
</feature>
<evidence type="ECO:0000313" key="4">
    <source>
        <dbReference type="Proteomes" id="UP001215151"/>
    </source>
</evidence>
<organism evidence="3 4">
    <name type="scientific">Trametes cubensis</name>
    <dbReference type="NCBI Taxonomy" id="1111947"/>
    <lineage>
        <taxon>Eukaryota</taxon>
        <taxon>Fungi</taxon>
        <taxon>Dikarya</taxon>
        <taxon>Basidiomycota</taxon>
        <taxon>Agaricomycotina</taxon>
        <taxon>Agaricomycetes</taxon>
        <taxon>Polyporales</taxon>
        <taxon>Polyporaceae</taxon>
        <taxon>Trametes</taxon>
    </lineage>
</organism>
<protein>
    <recommendedName>
        <fullName evidence="2">Fungal-type protein kinase domain-containing protein</fullName>
    </recommendedName>
</protein>
<dbReference type="SUPFAM" id="SSF56112">
    <property type="entry name" value="Protein kinase-like (PK-like)"/>
    <property type="match status" value="1"/>
</dbReference>
<feature type="compositionally biased region" description="Basic and acidic residues" evidence="1">
    <location>
        <begin position="760"/>
        <end position="769"/>
    </location>
</feature>
<feature type="region of interest" description="Disordered" evidence="1">
    <location>
        <begin position="738"/>
        <end position="855"/>
    </location>
</feature>
<evidence type="ECO:0000259" key="2">
    <source>
        <dbReference type="Pfam" id="PF17667"/>
    </source>
</evidence>
<dbReference type="AlphaFoldDB" id="A0AAD7X8I6"/>
<feature type="compositionally biased region" description="Basic and acidic residues" evidence="1">
    <location>
        <begin position="845"/>
        <end position="855"/>
    </location>
</feature>
<dbReference type="Gene3D" id="1.10.510.10">
    <property type="entry name" value="Transferase(Phosphotransferase) domain 1"/>
    <property type="match status" value="1"/>
</dbReference>
<dbReference type="EMBL" id="JAPEVG010000265">
    <property type="protein sequence ID" value="KAJ8470023.1"/>
    <property type="molecule type" value="Genomic_DNA"/>
</dbReference>
<proteinExistence type="predicted"/>
<gene>
    <name evidence="3" type="ORF">ONZ51_g8607</name>
</gene>
<dbReference type="Pfam" id="PF17667">
    <property type="entry name" value="Pkinase_fungal"/>
    <property type="match status" value="1"/>
</dbReference>